<gene>
    <name evidence="2" type="ORF">GSMUA_150460.1</name>
</gene>
<dbReference type="InterPro" id="IPR052356">
    <property type="entry name" value="Thiol_S-MT"/>
</dbReference>
<proteinExistence type="predicted"/>
<name>A0A804JCH7_MUSAM</name>
<dbReference type="EnsemblPlants" id="Ma06_t04250.1">
    <property type="protein sequence ID" value="Ma06_p04250.1"/>
    <property type="gene ID" value="Ma06_g04250"/>
</dbReference>
<evidence type="ECO:0000259" key="1">
    <source>
        <dbReference type="Pfam" id="PF08241"/>
    </source>
</evidence>
<dbReference type="Pfam" id="PF08241">
    <property type="entry name" value="Methyltransf_11"/>
    <property type="match status" value="1"/>
</dbReference>
<dbReference type="AlphaFoldDB" id="A0A804JCH7"/>
<organism evidence="3 4">
    <name type="scientific">Musa acuminata subsp. malaccensis</name>
    <name type="common">Wild banana</name>
    <name type="synonym">Musa malaccensis</name>
    <dbReference type="NCBI Taxonomy" id="214687"/>
    <lineage>
        <taxon>Eukaryota</taxon>
        <taxon>Viridiplantae</taxon>
        <taxon>Streptophyta</taxon>
        <taxon>Embryophyta</taxon>
        <taxon>Tracheophyta</taxon>
        <taxon>Spermatophyta</taxon>
        <taxon>Magnoliopsida</taxon>
        <taxon>Liliopsida</taxon>
        <taxon>Zingiberales</taxon>
        <taxon>Musaceae</taxon>
        <taxon>Musa</taxon>
    </lineage>
</organism>
<dbReference type="FunCoup" id="A0A804JCH7">
    <property type="interactions" value="379"/>
</dbReference>
<dbReference type="GO" id="GO:0008757">
    <property type="term" value="F:S-adenosylmethionine-dependent methyltransferase activity"/>
    <property type="evidence" value="ECO:0007669"/>
    <property type="project" value="InterPro"/>
</dbReference>
<reference evidence="2" key="1">
    <citation type="submission" date="2021-03" db="EMBL/GenBank/DDBJ databases">
        <authorList>
            <consortium name="Genoscope - CEA"/>
            <person name="William W."/>
        </authorList>
    </citation>
    <scope>NUCLEOTIDE SEQUENCE</scope>
    <source>
        <strain evidence="2">Doubled-haploid Pahang</strain>
    </source>
</reference>
<dbReference type="CDD" id="cd02440">
    <property type="entry name" value="AdoMet_MTases"/>
    <property type="match status" value="1"/>
</dbReference>
<feature type="domain" description="Methyltransferase type 11" evidence="1">
    <location>
        <begin position="157"/>
        <end position="256"/>
    </location>
</feature>
<dbReference type="InParanoid" id="A0A804JCH7"/>
<dbReference type="OMA" id="PLWYYFG"/>
<dbReference type="GO" id="GO:0008168">
    <property type="term" value="F:methyltransferase activity"/>
    <property type="evidence" value="ECO:0000318"/>
    <property type="project" value="GO_Central"/>
</dbReference>
<dbReference type="SUPFAM" id="SSF53335">
    <property type="entry name" value="S-adenosyl-L-methionine-dependent methyltransferases"/>
    <property type="match status" value="1"/>
</dbReference>
<dbReference type="Gene3D" id="3.40.50.150">
    <property type="entry name" value="Vaccinia Virus protein VP39"/>
    <property type="match status" value="1"/>
</dbReference>
<keyword evidence="4" id="KW-1185">Reference proteome</keyword>
<evidence type="ECO:0000313" key="2">
    <source>
        <dbReference type="EMBL" id="CAG1845251.1"/>
    </source>
</evidence>
<dbReference type="InterPro" id="IPR029063">
    <property type="entry name" value="SAM-dependent_MTases_sf"/>
</dbReference>
<reference evidence="3" key="2">
    <citation type="submission" date="2021-05" db="UniProtKB">
        <authorList>
            <consortium name="EnsemblPlants"/>
        </authorList>
    </citation>
    <scope>IDENTIFICATION</scope>
    <source>
        <strain evidence="3">subsp. malaccensis</strain>
    </source>
</reference>
<accession>A0A804JCH7</accession>
<evidence type="ECO:0000313" key="3">
    <source>
        <dbReference type="EnsemblPlants" id="Ma06_p04250.1"/>
    </source>
</evidence>
<dbReference type="Proteomes" id="UP000012960">
    <property type="component" value="Unplaced"/>
</dbReference>
<dbReference type="EMBL" id="HG996471">
    <property type="protein sequence ID" value="CAG1845251.1"/>
    <property type="molecule type" value="Genomic_DNA"/>
</dbReference>
<protein>
    <submittedName>
        <fullName evidence="2">(wild Malaysian banana) hypothetical protein</fullName>
    </submittedName>
</protein>
<dbReference type="InterPro" id="IPR013216">
    <property type="entry name" value="Methyltransf_11"/>
</dbReference>
<dbReference type="PANTHER" id="PTHR45036:SF1">
    <property type="entry name" value="METHYLTRANSFERASE LIKE 7A"/>
    <property type="match status" value="1"/>
</dbReference>
<evidence type="ECO:0000313" key="4">
    <source>
        <dbReference type="Proteomes" id="UP000012960"/>
    </source>
</evidence>
<dbReference type="PANTHER" id="PTHR45036">
    <property type="entry name" value="METHYLTRANSFERASE LIKE 7B"/>
    <property type="match status" value="1"/>
</dbReference>
<sequence>MQTVSGGHVFSVVVTGPTQSPTPNAAQRRSLLRRLARHTAPTPRPAWRAISRAPPVTPSAGAEALLCPCRLCVGKRRLLLLGASTALLPVLPSTSLASGLSSDPAATVERIHPPRPDWYEEIYAQAMEKSMRSYEAEVAAYKEKLFPQLTEKVEKVLELGIGTGPNLKYYVGAGDRYIIGVDPNKQMEKYARASAEAAGLHSTKFSFIRGVGEALDVRDNTMDAVIGTLVLCSVSDVAMTLREVKRVLKPGGLYLFIEHVAARDGSLLRFMQGLVDPLQQFVSDGCHLTRETGKQISEAGFSRVSLQAAFLSTVPLVSPHVYGIAYK</sequence>
<dbReference type="Gramene" id="Ma06_t04250.1">
    <property type="protein sequence ID" value="Ma06_p04250.1"/>
    <property type="gene ID" value="Ma06_g04250"/>
</dbReference>